<reference evidence="2" key="1">
    <citation type="submission" date="2014-12" db="EMBL/GenBank/DDBJ databases">
        <title>Insight into the proteome of Arion vulgaris.</title>
        <authorList>
            <person name="Aradska J."/>
            <person name="Bulat T."/>
            <person name="Smidak R."/>
            <person name="Sarate P."/>
            <person name="Gangsoo J."/>
            <person name="Sialana F."/>
            <person name="Bilban M."/>
            <person name="Lubec G."/>
        </authorList>
    </citation>
    <scope>NUCLEOTIDE SEQUENCE</scope>
    <source>
        <tissue evidence="2">Skin</tissue>
    </source>
</reference>
<dbReference type="InterPro" id="IPR012934">
    <property type="entry name" value="Znf_AD"/>
</dbReference>
<proteinExistence type="predicted"/>
<dbReference type="AlphaFoldDB" id="A0A0B7BVE3"/>
<dbReference type="GO" id="GO:0005634">
    <property type="term" value="C:nucleus"/>
    <property type="evidence" value="ECO:0007669"/>
    <property type="project" value="InterPro"/>
</dbReference>
<feature type="domain" description="ZAD" evidence="1">
    <location>
        <begin position="15"/>
        <end position="94"/>
    </location>
</feature>
<accession>A0A0B7BVE3</accession>
<dbReference type="GO" id="GO:0008270">
    <property type="term" value="F:zinc ion binding"/>
    <property type="evidence" value="ECO:0007669"/>
    <property type="project" value="InterPro"/>
</dbReference>
<feature type="non-terminal residue" evidence="2">
    <location>
        <position position="122"/>
    </location>
</feature>
<dbReference type="EMBL" id="HACG01050027">
    <property type="protein sequence ID" value="CEK96892.1"/>
    <property type="molecule type" value="Transcribed_RNA"/>
</dbReference>
<evidence type="ECO:0000313" key="2">
    <source>
        <dbReference type="EMBL" id="CEK96892.1"/>
    </source>
</evidence>
<gene>
    <name evidence="2" type="primary">ORF213876</name>
</gene>
<organism evidence="2">
    <name type="scientific">Arion vulgaris</name>
    <dbReference type="NCBI Taxonomy" id="1028688"/>
    <lineage>
        <taxon>Eukaryota</taxon>
        <taxon>Metazoa</taxon>
        <taxon>Spiralia</taxon>
        <taxon>Lophotrochozoa</taxon>
        <taxon>Mollusca</taxon>
        <taxon>Gastropoda</taxon>
        <taxon>Heterobranchia</taxon>
        <taxon>Euthyneura</taxon>
        <taxon>Panpulmonata</taxon>
        <taxon>Eupulmonata</taxon>
        <taxon>Stylommatophora</taxon>
        <taxon>Helicina</taxon>
        <taxon>Arionoidea</taxon>
        <taxon>Arionidae</taxon>
        <taxon>Arion</taxon>
    </lineage>
</organism>
<sequence length="122" mass="13923">MEHTIEKHNSNIQDLCRICGEKLLTSKNYQHSSKPALCIEHIGDIFYVFGVNVNKDLPNKHPAFICLTCLNKIEHITLTLSENCLKNAQHLAATTRNIWTCFNSELSINECSLCFHYSQIMA</sequence>
<evidence type="ECO:0000259" key="1">
    <source>
        <dbReference type="SMART" id="SM00868"/>
    </source>
</evidence>
<dbReference type="SMART" id="SM00868">
    <property type="entry name" value="zf-AD"/>
    <property type="match status" value="1"/>
</dbReference>
<protein>
    <recommendedName>
        <fullName evidence="1">ZAD domain-containing protein</fullName>
    </recommendedName>
</protein>
<name>A0A0B7BVE3_9EUPU</name>